<comment type="caution">
    <text evidence="1">The sequence shown here is derived from an EMBL/GenBank/DDBJ whole genome shotgun (WGS) entry which is preliminary data.</text>
</comment>
<accession>A0ABQ4BAJ8</accession>
<dbReference type="EMBL" id="BOMS01000045">
    <property type="protein sequence ID" value="GIE67270.1"/>
    <property type="molecule type" value="Genomic_DNA"/>
</dbReference>
<proteinExistence type="predicted"/>
<gene>
    <name evidence="1" type="primary">gph</name>
    <name evidence="1" type="ORF">Apa02nite_033780</name>
</gene>
<evidence type="ECO:0000313" key="2">
    <source>
        <dbReference type="Proteomes" id="UP000624709"/>
    </source>
</evidence>
<dbReference type="SUPFAM" id="SSF56784">
    <property type="entry name" value="HAD-like"/>
    <property type="match status" value="1"/>
</dbReference>
<dbReference type="InterPro" id="IPR023198">
    <property type="entry name" value="PGP-like_dom2"/>
</dbReference>
<dbReference type="Gene3D" id="1.10.150.240">
    <property type="entry name" value="Putative phosphatase, domain 2"/>
    <property type="match status" value="1"/>
</dbReference>
<dbReference type="SFLD" id="SFLDS00003">
    <property type="entry name" value="Haloacid_Dehalogenase"/>
    <property type="match status" value="1"/>
</dbReference>
<dbReference type="NCBIfam" id="TIGR01549">
    <property type="entry name" value="HAD-SF-IA-v1"/>
    <property type="match status" value="1"/>
</dbReference>
<evidence type="ECO:0000313" key="1">
    <source>
        <dbReference type="EMBL" id="GIE67270.1"/>
    </source>
</evidence>
<protein>
    <submittedName>
        <fullName evidence="1">Phosphoglycolate phosphatase</fullName>
    </submittedName>
</protein>
<dbReference type="Proteomes" id="UP000624709">
    <property type="component" value="Unassembled WGS sequence"/>
</dbReference>
<dbReference type="SFLD" id="SFLDG01129">
    <property type="entry name" value="C1.5:_HAD__Beta-PGM__Phosphata"/>
    <property type="match status" value="1"/>
</dbReference>
<sequence>MLPVWDMDGTLIDSSRVVPAAFVRAVAELGAPPVTAEQVVAAYWRGTPEVILDHLTGRALTAAEHDVYYRHLDGVPVTAYPDIAATLAALRAAALPVTVFTGASTRAARILLAAAGLDTDLIIGGDQVEHPKPAPDGMLLAAAELGTTAGRLILVGDSFLDLRAAAAAGSRSAAAGWGHLHDPAEPADFRLATPLELLAIIGCPGPAGAPILAG</sequence>
<dbReference type="InterPro" id="IPR023214">
    <property type="entry name" value="HAD_sf"/>
</dbReference>
<dbReference type="InterPro" id="IPR050155">
    <property type="entry name" value="HAD-like_hydrolase_sf"/>
</dbReference>
<dbReference type="Gene3D" id="3.40.50.1000">
    <property type="entry name" value="HAD superfamily/HAD-like"/>
    <property type="match status" value="1"/>
</dbReference>
<name>A0ABQ4BAJ8_9ACTN</name>
<dbReference type="PANTHER" id="PTHR43434:SF1">
    <property type="entry name" value="PHOSPHOGLYCOLATE PHOSPHATASE"/>
    <property type="match status" value="1"/>
</dbReference>
<dbReference type="Pfam" id="PF00702">
    <property type="entry name" value="Hydrolase"/>
    <property type="match status" value="1"/>
</dbReference>
<dbReference type="PANTHER" id="PTHR43434">
    <property type="entry name" value="PHOSPHOGLYCOLATE PHOSPHATASE"/>
    <property type="match status" value="1"/>
</dbReference>
<dbReference type="InterPro" id="IPR006439">
    <property type="entry name" value="HAD-SF_hydro_IA"/>
</dbReference>
<keyword evidence="2" id="KW-1185">Reference proteome</keyword>
<dbReference type="InterPro" id="IPR036412">
    <property type="entry name" value="HAD-like_sf"/>
</dbReference>
<organism evidence="1 2">
    <name type="scientific">Actinoplanes palleronii</name>
    <dbReference type="NCBI Taxonomy" id="113570"/>
    <lineage>
        <taxon>Bacteria</taxon>
        <taxon>Bacillati</taxon>
        <taxon>Actinomycetota</taxon>
        <taxon>Actinomycetes</taxon>
        <taxon>Micromonosporales</taxon>
        <taxon>Micromonosporaceae</taxon>
        <taxon>Actinoplanes</taxon>
    </lineage>
</organism>
<reference evidence="1 2" key="1">
    <citation type="submission" date="2021-01" db="EMBL/GenBank/DDBJ databases">
        <title>Whole genome shotgun sequence of Actinoplanes palleronii NBRC 14916.</title>
        <authorList>
            <person name="Komaki H."/>
            <person name="Tamura T."/>
        </authorList>
    </citation>
    <scope>NUCLEOTIDE SEQUENCE [LARGE SCALE GENOMIC DNA]</scope>
    <source>
        <strain evidence="1 2">NBRC 14916</strain>
    </source>
</reference>
<dbReference type="NCBIfam" id="TIGR01509">
    <property type="entry name" value="HAD-SF-IA-v3"/>
    <property type="match status" value="1"/>
</dbReference>